<evidence type="ECO:0000313" key="3">
    <source>
        <dbReference type="Proteomes" id="UP000228934"/>
    </source>
</evidence>
<dbReference type="AlphaFoldDB" id="A0A2G9QHV3"/>
<dbReference type="OrthoDB" id="6616165at2759"/>
<protein>
    <recommendedName>
        <fullName evidence="4">BESS domain-containing protein</fullName>
    </recommendedName>
</protein>
<proteinExistence type="predicted"/>
<sequence>MRQQQIRSGSSGKQGRIYCHYYELEFLKPVMQDRQTESNFNSESEAEELTQENNTTNEPQVAEEENVEDIRETTLEPPRKSNSRSKPKKPQQTQEFIDVVRNLIDSQKNENEISSLTKSLIPLIAQVNQEFQCDLQIDIMKVIKSYQQKSNPQSVHAQTSENPNPQQYVRYGNPWEESSYRAPSYNSPCGPNIMSMTPQFNKRFHAGQYDMPPNYYPAIQAPPPPPPPTPPNTAREDSHPHPSFYQDL</sequence>
<evidence type="ECO:0000313" key="2">
    <source>
        <dbReference type="EMBL" id="PIO15170.1"/>
    </source>
</evidence>
<accession>A0A2G9QHV3</accession>
<dbReference type="Proteomes" id="UP000228934">
    <property type="component" value="Unassembled WGS sequence"/>
</dbReference>
<feature type="compositionally biased region" description="Pro residues" evidence="1">
    <location>
        <begin position="220"/>
        <end position="231"/>
    </location>
</feature>
<feature type="region of interest" description="Disordered" evidence="1">
    <location>
        <begin position="204"/>
        <end position="248"/>
    </location>
</feature>
<organism evidence="2 3">
    <name type="scientific">Aquarana catesbeiana</name>
    <name type="common">American bullfrog</name>
    <name type="synonym">Rana catesbeiana</name>
    <dbReference type="NCBI Taxonomy" id="8400"/>
    <lineage>
        <taxon>Eukaryota</taxon>
        <taxon>Metazoa</taxon>
        <taxon>Chordata</taxon>
        <taxon>Craniata</taxon>
        <taxon>Vertebrata</taxon>
        <taxon>Euteleostomi</taxon>
        <taxon>Amphibia</taxon>
        <taxon>Batrachia</taxon>
        <taxon>Anura</taxon>
        <taxon>Neobatrachia</taxon>
        <taxon>Ranoidea</taxon>
        <taxon>Ranidae</taxon>
        <taxon>Aquarana</taxon>
    </lineage>
</organism>
<feature type="non-terminal residue" evidence="2">
    <location>
        <position position="248"/>
    </location>
</feature>
<keyword evidence="3" id="KW-1185">Reference proteome</keyword>
<feature type="region of interest" description="Disordered" evidence="1">
    <location>
        <begin position="34"/>
        <end position="94"/>
    </location>
</feature>
<reference evidence="3" key="1">
    <citation type="journal article" date="2017" name="Nat. Commun.">
        <title>The North American bullfrog draft genome provides insight into hormonal regulation of long noncoding RNA.</title>
        <authorList>
            <person name="Hammond S.A."/>
            <person name="Warren R.L."/>
            <person name="Vandervalk B.P."/>
            <person name="Kucuk E."/>
            <person name="Khan H."/>
            <person name="Gibb E.A."/>
            <person name="Pandoh P."/>
            <person name="Kirk H."/>
            <person name="Zhao Y."/>
            <person name="Jones M."/>
            <person name="Mungall A.J."/>
            <person name="Coope R."/>
            <person name="Pleasance S."/>
            <person name="Moore R.A."/>
            <person name="Holt R.A."/>
            <person name="Round J.M."/>
            <person name="Ohora S."/>
            <person name="Walle B.V."/>
            <person name="Veldhoen N."/>
            <person name="Helbing C.C."/>
            <person name="Birol I."/>
        </authorList>
    </citation>
    <scope>NUCLEOTIDE SEQUENCE [LARGE SCALE GENOMIC DNA]</scope>
</reference>
<name>A0A2G9QHV3_AQUCT</name>
<gene>
    <name evidence="2" type="ORF">AB205_0095960</name>
</gene>
<dbReference type="EMBL" id="KV989118">
    <property type="protein sequence ID" value="PIO15170.1"/>
    <property type="molecule type" value="Genomic_DNA"/>
</dbReference>
<evidence type="ECO:0008006" key="4">
    <source>
        <dbReference type="Google" id="ProtNLM"/>
    </source>
</evidence>
<evidence type="ECO:0000256" key="1">
    <source>
        <dbReference type="SAM" id="MobiDB-lite"/>
    </source>
</evidence>
<feature type="compositionally biased region" description="Basic and acidic residues" evidence="1">
    <location>
        <begin position="68"/>
        <end position="79"/>
    </location>
</feature>